<evidence type="ECO:0000313" key="3">
    <source>
        <dbReference type="Proteomes" id="UP000180043"/>
    </source>
</evidence>
<dbReference type="AlphaFoldDB" id="A0A1S1LUU2"/>
<dbReference type="EMBL" id="MLIQ01000011">
    <property type="protein sequence ID" value="OHU60077.1"/>
    <property type="molecule type" value="Genomic_DNA"/>
</dbReference>
<evidence type="ECO:0000313" key="2">
    <source>
        <dbReference type="EMBL" id="OHU60077.1"/>
    </source>
</evidence>
<comment type="caution">
    <text evidence="2">The sequence shown here is derived from an EMBL/GenBank/DDBJ whole genome shotgun (WGS) entry which is preliminary data.</text>
</comment>
<feature type="domain" description="DinB-like" evidence="1">
    <location>
        <begin position="15"/>
        <end position="176"/>
    </location>
</feature>
<dbReference type="InterPro" id="IPR024775">
    <property type="entry name" value="DinB-like"/>
</dbReference>
<sequence>MDVTAEIVDQINWHWTSQLRPRFDGLTDDEYFWEPVQGCWSLRPRGTATTPLQGGSGDYVIEFAAPTPEPAPVTTIAWRLGHILVGVLGARITSHFPESWAGPAIDYLTYDYPVTAADALQRLDVLYAAWLDGVRGKDDGAMALPVGPAEGPWADKPFLTLALHINRELLHHGAEIALLRDLYGRRRN</sequence>
<dbReference type="Proteomes" id="UP000180043">
    <property type="component" value="Unassembled WGS sequence"/>
</dbReference>
<dbReference type="Pfam" id="PF12867">
    <property type="entry name" value="DinB_2"/>
    <property type="match status" value="1"/>
</dbReference>
<gene>
    <name evidence="2" type="ORF">BKG82_06165</name>
</gene>
<protein>
    <submittedName>
        <fullName evidence="2">Serine/arginine repetitive matrix protein 1</fullName>
    </submittedName>
</protein>
<evidence type="ECO:0000259" key="1">
    <source>
        <dbReference type="Pfam" id="PF12867"/>
    </source>
</evidence>
<name>A0A1S1LUU2_MYCCH</name>
<proteinExistence type="predicted"/>
<reference evidence="2 3" key="1">
    <citation type="submission" date="2016-10" db="EMBL/GenBank/DDBJ databases">
        <title>Evaluation of Human, Veterinary and Environmental Mycobacterium chelonae Isolates by Core Genome Phylogenomic Analysis, Targeted Gene Comparison, and Anti-microbial Susceptibility Patterns: A Tale of Mistaken Identities.</title>
        <authorList>
            <person name="Fogelson S.B."/>
            <person name="Camus A.C."/>
            <person name="Lorenz W."/>
            <person name="Vasireddy R."/>
            <person name="Vasireddy S."/>
            <person name="Smith T."/>
            <person name="Brown-Elliott B.A."/>
            <person name="Wallace R.J.Jr."/>
            <person name="Hasan N.A."/>
            <person name="Reischl U."/>
            <person name="Sanchez S."/>
        </authorList>
    </citation>
    <scope>NUCLEOTIDE SEQUENCE [LARGE SCALE GENOMIC DNA]</scope>
    <source>
        <strain evidence="2 3">15515</strain>
    </source>
</reference>
<dbReference type="RefSeq" id="WP_064408097.1">
    <property type="nucleotide sequence ID" value="NZ_JAAOOS010000001.1"/>
</dbReference>
<dbReference type="InterPro" id="IPR034660">
    <property type="entry name" value="DinB/YfiT-like"/>
</dbReference>
<accession>A0A1S1LUU2</accession>
<organism evidence="2 3">
    <name type="scientific">Mycobacteroides chelonae</name>
    <name type="common">Mycobacterium chelonae</name>
    <dbReference type="NCBI Taxonomy" id="1774"/>
    <lineage>
        <taxon>Bacteria</taxon>
        <taxon>Bacillati</taxon>
        <taxon>Actinomycetota</taxon>
        <taxon>Actinomycetes</taxon>
        <taxon>Mycobacteriales</taxon>
        <taxon>Mycobacteriaceae</taxon>
        <taxon>Mycobacteroides</taxon>
    </lineage>
</organism>
<dbReference type="SUPFAM" id="SSF109854">
    <property type="entry name" value="DinB/YfiT-like putative metalloenzymes"/>
    <property type="match status" value="1"/>
</dbReference>